<gene>
    <name evidence="2" type="ORF">SAMN04488045_1819</name>
</gene>
<name>A0A1H5XCI6_9RHOB</name>
<reference evidence="2 3" key="1">
    <citation type="submission" date="2016-10" db="EMBL/GenBank/DDBJ databases">
        <authorList>
            <person name="de Groot N.N."/>
        </authorList>
    </citation>
    <scope>NUCLEOTIDE SEQUENCE [LARGE SCALE GENOMIC DNA]</scope>
    <source>
        <strain evidence="2 3">DSM 26915</strain>
    </source>
</reference>
<dbReference type="InterPro" id="IPR003226">
    <property type="entry name" value="MYG1_exonuclease"/>
</dbReference>
<keyword evidence="3" id="KW-1185">Reference proteome</keyword>
<dbReference type="GO" id="GO:0005737">
    <property type="term" value="C:cytoplasm"/>
    <property type="evidence" value="ECO:0007669"/>
    <property type="project" value="TreeGrafter"/>
</dbReference>
<organism evidence="2 3">
    <name type="scientific">Thalassococcus halodurans</name>
    <dbReference type="NCBI Taxonomy" id="373675"/>
    <lineage>
        <taxon>Bacteria</taxon>
        <taxon>Pseudomonadati</taxon>
        <taxon>Pseudomonadota</taxon>
        <taxon>Alphaproteobacteria</taxon>
        <taxon>Rhodobacterales</taxon>
        <taxon>Roseobacteraceae</taxon>
        <taxon>Thalassococcus</taxon>
    </lineage>
</organism>
<sequence>MPITHLVTHSGGFHADEVLSTVVLSRLFPEATLVRSRDAEWITPDSGKIIYDVGRAYDADTGIFDHHQKPNPLRENGQPYSSFGLIWRHFGKDYLAALDVPQSDIDEVHASFEQSFVLPVDLLDNGAIDPSAAGPLSGLTLPVLLETLKPSFDDIRDEADNSAFVMAVDVARHFVEAGIRAKSAKQRAEALVKKAIKAAGDGRVLELPTGMPFRSAIESTGADHLLFVVHPRNDDWTLTTIRKGADTFENRADLPATWGGLTDAALEEATGVQGAKFCHNALFIAVADSRDAIMEMARLAVLEVEN</sequence>
<evidence type="ECO:0000256" key="1">
    <source>
        <dbReference type="ARBA" id="ARBA00010105"/>
    </source>
</evidence>
<evidence type="ECO:0000313" key="3">
    <source>
        <dbReference type="Proteomes" id="UP000236752"/>
    </source>
</evidence>
<accession>A0A1H5XCI6</accession>
<dbReference type="RefSeq" id="WP_103910113.1">
    <property type="nucleotide sequence ID" value="NZ_FNUZ01000002.1"/>
</dbReference>
<evidence type="ECO:0000313" key="2">
    <source>
        <dbReference type="EMBL" id="SEG09353.1"/>
    </source>
</evidence>
<dbReference type="PANTHER" id="PTHR11215:SF1">
    <property type="entry name" value="MYG1 EXONUCLEASE"/>
    <property type="match status" value="1"/>
</dbReference>
<proteinExistence type="inferred from homology"/>
<dbReference type="PANTHER" id="PTHR11215">
    <property type="entry name" value="METAL DEPENDENT HYDROLASE - RELATED"/>
    <property type="match status" value="1"/>
</dbReference>
<dbReference type="EMBL" id="FNUZ01000002">
    <property type="protein sequence ID" value="SEG09353.1"/>
    <property type="molecule type" value="Genomic_DNA"/>
</dbReference>
<dbReference type="AlphaFoldDB" id="A0A1H5XCI6"/>
<comment type="similarity">
    <text evidence="1">Belongs to the MYG1 family.</text>
</comment>
<dbReference type="Proteomes" id="UP000236752">
    <property type="component" value="Unassembled WGS sequence"/>
</dbReference>
<dbReference type="OrthoDB" id="183622at2"/>
<protein>
    <submittedName>
        <fullName evidence="2">Uncharacterized protein, UPF0160 family</fullName>
    </submittedName>
</protein>
<dbReference type="Pfam" id="PF03690">
    <property type="entry name" value="MYG1_exonuc"/>
    <property type="match status" value="1"/>
</dbReference>